<feature type="region of interest" description="Disordered" evidence="1">
    <location>
        <begin position="169"/>
        <end position="204"/>
    </location>
</feature>
<evidence type="ECO:0000256" key="1">
    <source>
        <dbReference type="SAM" id="MobiDB-lite"/>
    </source>
</evidence>
<feature type="domain" description="Ubiquitin-like" evidence="2">
    <location>
        <begin position="262"/>
        <end position="331"/>
    </location>
</feature>
<accession>A0A1W2TMK7</accession>
<gene>
    <name evidence="3" type="ORF">SAMD00023353_3800840</name>
</gene>
<reference evidence="3" key="1">
    <citation type="submission" date="2016-03" db="EMBL/GenBank/DDBJ databases">
        <title>Draft genome sequence of Rosellinia necatrix.</title>
        <authorList>
            <person name="Kanematsu S."/>
        </authorList>
    </citation>
    <scope>NUCLEOTIDE SEQUENCE [LARGE SCALE GENOMIC DNA]</scope>
    <source>
        <strain evidence="3">W97</strain>
    </source>
</reference>
<feature type="region of interest" description="Disordered" evidence="1">
    <location>
        <begin position="339"/>
        <end position="379"/>
    </location>
</feature>
<dbReference type="InterPro" id="IPR054464">
    <property type="entry name" value="ULD_fung"/>
</dbReference>
<dbReference type="OrthoDB" id="3045089at2759"/>
<feature type="region of interest" description="Disordered" evidence="1">
    <location>
        <begin position="1"/>
        <end position="144"/>
    </location>
</feature>
<evidence type="ECO:0000313" key="4">
    <source>
        <dbReference type="Proteomes" id="UP000054516"/>
    </source>
</evidence>
<dbReference type="EMBL" id="DF977483">
    <property type="protein sequence ID" value="GAP89564.2"/>
    <property type="molecule type" value="Genomic_DNA"/>
</dbReference>
<proteinExistence type="predicted"/>
<dbReference type="AlphaFoldDB" id="A0A1W2TMK7"/>
<keyword evidence="4" id="KW-1185">Reference proteome</keyword>
<sequence>METPCTSNDRTPSCAPDAGVLTSLDPSQVDPLANRPGPPNPPDLSDRRGLCPRPTSPAQEAAGGDDDLMVSSHPSPGDRVPTDTGHDSIAAGGDGGGGDGGDDNAAPPQPNKGKAPETVNPPPASEQGPHTESFEAALGDMQQASNPTAMNYEYLEACAGLIEITASEEGYESSSHATHPESQDASYPPSLLEEAGDHDSAATTSPALADQVMSWKQKQKQKADPRAETESLVEAFEEESSFEPLIPEHPGWEKSAGRPPQKLPIRFRDAVGRNFLFPWEKAKTWTGMRGLVQSCFVHVEILGPHVMAGRYDLSVNLPFSMDATNDIMLPDTLLSPVSTPAPTSIAETSSSSAAGPSSVPGPSGVTSSSQQQQQQQHKSSFVVIPELWEDTIEPGMLVVQHMWPPTSNYITQPIQPSPPQPHHHGLPGVHPPGPGRGRGTHGRGRGAGAVVFGGRGGVPGGVFPPLPHPGSVRPPPMINVNVDPPHRGKTRKRQDRR</sequence>
<feature type="compositionally biased region" description="Gly residues" evidence="1">
    <location>
        <begin position="445"/>
        <end position="460"/>
    </location>
</feature>
<feature type="region of interest" description="Disordered" evidence="1">
    <location>
        <begin position="409"/>
        <end position="497"/>
    </location>
</feature>
<feature type="compositionally biased region" description="Polar residues" evidence="1">
    <location>
        <begin position="1"/>
        <end position="11"/>
    </location>
</feature>
<dbReference type="Proteomes" id="UP000054516">
    <property type="component" value="Unassembled WGS sequence"/>
</dbReference>
<dbReference type="Pfam" id="PF22893">
    <property type="entry name" value="ULD_2"/>
    <property type="match status" value="1"/>
</dbReference>
<feature type="compositionally biased region" description="Pro residues" evidence="1">
    <location>
        <begin position="462"/>
        <end position="477"/>
    </location>
</feature>
<feature type="compositionally biased region" description="Basic residues" evidence="1">
    <location>
        <begin position="487"/>
        <end position="497"/>
    </location>
</feature>
<protein>
    <submittedName>
        <fullName evidence="3">Putative cytochrome heme mitochondrial</fullName>
    </submittedName>
</protein>
<feature type="compositionally biased region" description="Low complexity" evidence="1">
    <location>
        <begin position="339"/>
        <end position="376"/>
    </location>
</feature>
<evidence type="ECO:0000259" key="2">
    <source>
        <dbReference type="Pfam" id="PF22893"/>
    </source>
</evidence>
<evidence type="ECO:0000313" key="3">
    <source>
        <dbReference type="EMBL" id="GAP89564.2"/>
    </source>
</evidence>
<organism evidence="3">
    <name type="scientific">Rosellinia necatrix</name>
    <name type="common">White root-rot fungus</name>
    <dbReference type="NCBI Taxonomy" id="77044"/>
    <lineage>
        <taxon>Eukaryota</taxon>
        <taxon>Fungi</taxon>
        <taxon>Dikarya</taxon>
        <taxon>Ascomycota</taxon>
        <taxon>Pezizomycotina</taxon>
        <taxon>Sordariomycetes</taxon>
        <taxon>Xylariomycetidae</taxon>
        <taxon>Xylariales</taxon>
        <taxon>Xylariaceae</taxon>
        <taxon>Rosellinia</taxon>
    </lineage>
</organism>
<name>A0A1W2TMK7_ROSNE</name>